<dbReference type="PANTHER" id="PTHR46116">
    <property type="entry name" value="(E3-INDEPENDENT) E2 UBIQUITIN-CONJUGATING ENZYME"/>
    <property type="match status" value="1"/>
</dbReference>
<protein>
    <submittedName>
        <fullName evidence="4">Ubiquitin-conjugating enzyme family protein</fullName>
    </submittedName>
</protein>
<accession>A0A2U1KT09</accession>
<feature type="domain" description="UBC core" evidence="3">
    <location>
        <begin position="605"/>
        <end position="766"/>
    </location>
</feature>
<dbReference type="Pfam" id="PF00179">
    <property type="entry name" value="UQ_con"/>
    <property type="match status" value="2"/>
</dbReference>
<evidence type="ECO:0000313" key="4">
    <source>
        <dbReference type="EMBL" id="PWA39843.1"/>
    </source>
</evidence>
<dbReference type="PROSITE" id="PS50127">
    <property type="entry name" value="UBC_2"/>
    <property type="match status" value="2"/>
</dbReference>
<evidence type="ECO:0000313" key="5">
    <source>
        <dbReference type="Proteomes" id="UP000245207"/>
    </source>
</evidence>
<dbReference type="Gene3D" id="3.10.110.10">
    <property type="entry name" value="Ubiquitin Conjugating Enzyme"/>
    <property type="match status" value="2"/>
</dbReference>
<dbReference type="InterPro" id="IPR016135">
    <property type="entry name" value="UBQ-conjugating_enzyme/RWD"/>
</dbReference>
<dbReference type="GO" id="GO:0061631">
    <property type="term" value="F:ubiquitin conjugating enzyme activity"/>
    <property type="evidence" value="ECO:0007669"/>
    <property type="project" value="TreeGrafter"/>
</dbReference>
<dbReference type="SUPFAM" id="SSF54495">
    <property type="entry name" value="UBC-like"/>
    <property type="match status" value="2"/>
</dbReference>
<dbReference type="InterPro" id="IPR000608">
    <property type="entry name" value="UBC"/>
</dbReference>
<sequence>MFRDGPRITCLASDDILDMDLGFLTSRNALASVCHVPKKLKRTPHSGPVPVIAPVSGRVIDVSFSKGMKVWKGQIMFLLEAMEQEEGDASSSEPPNESSFLSEKSHALAVEMTRETLVRFRNSRTGVFSMEDVLVDHQEDTSCPLAGLDNEEVLKSFKSFKKFDILSDHTGHCFSTFNPLMNQPEGWAERIEEEWTILEKDLPDTIFVRVFKPKMDLLSAVIVGPKGTPYHDGLYFFDMFIPRSYPESPPVLWYNSGGLGINPNLLPNGGVELTMPKVNGQGIEMDKMWVPGTSNLLKLLVSIQDQFFHSNPLRNDFAHARGDSVYTQQSCLLYNENTLLKSLKTMVYIMNKPPKNFEDFVVGHFQNRVCDILMACEAYMEGMQVGCFGVQMDEEEGKNKVPCTIEFRKDVATYIKQLVAAFEKIGASEAKPQFLYLSDKDYAPGSSSAYHVPKKLKLTPHSGPVPVIAPVSGQVVNVLIHEGMQVKKGQTVFLLEPGKFKEEGASSSKQPKESYFSREKIRARAAEKSWKILVRLRNSRRGVFSMEDVSVDHQVDTSCSLAGLDNQEVLKSFKSFKKLDILSDHTGHRFSMFNPSMNHQASPEGWADRIEEEWRILEKDLPDTIFVRVFKPKMDLLSAVIVGPKGTPYHDGLYFFDVFIPRYYPECPPLLWYHSGGLDINPNLLPGGGVKLGLPKINGQGIEVDQMWVPGSSNLLKLLVSVKDQFFIPNPLRNNVAYVRGDSVRTKQSCLLYNENTLLKSLKTMVYIMNKQPKNFEDFVVGHFRSRVLDILMACQAYMDGMPVGCFGVQMDEEEGNNKVPCTIEFKKDVATYIKQLVAAFERIGASEAKQFLYLSDKCTSSLMFMDEWNDVFYFSVV</sequence>
<feature type="domain" description="UBC core" evidence="3">
    <location>
        <begin position="186"/>
        <end position="347"/>
    </location>
</feature>
<gene>
    <name evidence="4" type="ORF">CTI12_AA568230</name>
</gene>
<dbReference type="PANTHER" id="PTHR46116:SF41">
    <property type="entry name" value="UBIQUITIN-CONJUGATING ENZYME E2 25-RELATED"/>
    <property type="match status" value="1"/>
</dbReference>
<dbReference type="AlphaFoldDB" id="A0A2U1KT09"/>
<evidence type="ECO:0000256" key="1">
    <source>
        <dbReference type="ARBA" id="ARBA00022679"/>
    </source>
</evidence>
<name>A0A2U1KT09_ARTAN</name>
<dbReference type="SMART" id="SM00212">
    <property type="entry name" value="UBCc"/>
    <property type="match status" value="2"/>
</dbReference>
<keyword evidence="1" id="KW-0808">Transferase</keyword>
<dbReference type="EMBL" id="PKPP01014276">
    <property type="protein sequence ID" value="PWA39843.1"/>
    <property type="molecule type" value="Genomic_DNA"/>
</dbReference>
<dbReference type="Gene3D" id="2.40.50.100">
    <property type="match status" value="2"/>
</dbReference>
<comment type="caution">
    <text evidence="4">The sequence shown here is derived from an EMBL/GenBank/DDBJ whole genome shotgun (WGS) entry which is preliminary data.</text>
</comment>
<reference evidence="4 5" key="1">
    <citation type="journal article" date="2018" name="Mol. Plant">
        <title>The genome of Artemisia annua provides insight into the evolution of Asteraceae family and artemisinin biosynthesis.</title>
        <authorList>
            <person name="Shen Q."/>
            <person name="Zhang L."/>
            <person name="Liao Z."/>
            <person name="Wang S."/>
            <person name="Yan T."/>
            <person name="Shi P."/>
            <person name="Liu M."/>
            <person name="Fu X."/>
            <person name="Pan Q."/>
            <person name="Wang Y."/>
            <person name="Lv Z."/>
            <person name="Lu X."/>
            <person name="Zhang F."/>
            <person name="Jiang W."/>
            <person name="Ma Y."/>
            <person name="Chen M."/>
            <person name="Hao X."/>
            <person name="Li L."/>
            <person name="Tang Y."/>
            <person name="Lv G."/>
            <person name="Zhou Y."/>
            <person name="Sun X."/>
            <person name="Brodelius P.E."/>
            <person name="Rose J.K.C."/>
            <person name="Tang K."/>
        </authorList>
    </citation>
    <scope>NUCLEOTIDE SEQUENCE [LARGE SCALE GENOMIC DNA]</scope>
    <source>
        <strain evidence="5">cv. Huhao1</strain>
        <tissue evidence="4">Leaf</tissue>
    </source>
</reference>
<dbReference type="OrthoDB" id="47801at2759"/>
<dbReference type="Proteomes" id="UP000245207">
    <property type="component" value="Unassembled WGS sequence"/>
</dbReference>
<keyword evidence="2" id="KW-0833">Ubl conjugation pathway</keyword>
<organism evidence="4 5">
    <name type="scientific">Artemisia annua</name>
    <name type="common">Sweet wormwood</name>
    <dbReference type="NCBI Taxonomy" id="35608"/>
    <lineage>
        <taxon>Eukaryota</taxon>
        <taxon>Viridiplantae</taxon>
        <taxon>Streptophyta</taxon>
        <taxon>Embryophyta</taxon>
        <taxon>Tracheophyta</taxon>
        <taxon>Spermatophyta</taxon>
        <taxon>Magnoliopsida</taxon>
        <taxon>eudicotyledons</taxon>
        <taxon>Gunneridae</taxon>
        <taxon>Pentapetalae</taxon>
        <taxon>asterids</taxon>
        <taxon>campanulids</taxon>
        <taxon>Asterales</taxon>
        <taxon>Asteraceae</taxon>
        <taxon>Asteroideae</taxon>
        <taxon>Anthemideae</taxon>
        <taxon>Artemisiinae</taxon>
        <taxon>Artemisia</taxon>
    </lineage>
</organism>
<keyword evidence="5" id="KW-1185">Reference proteome</keyword>
<proteinExistence type="predicted"/>
<dbReference type="STRING" id="35608.A0A2U1KT09"/>
<evidence type="ECO:0000259" key="3">
    <source>
        <dbReference type="PROSITE" id="PS50127"/>
    </source>
</evidence>
<evidence type="ECO:0000256" key="2">
    <source>
        <dbReference type="ARBA" id="ARBA00022786"/>
    </source>
</evidence>